<accession>A0A2U2DI15</accession>
<evidence type="ECO:0000256" key="2">
    <source>
        <dbReference type="ARBA" id="ARBA00023125"/>
    </source>
</evidence>
<keyword evidence="3" id="KW-0804">Transcription</keyword>
<keyword evidence="6" id="KW-1185">Reference proteome</keyword>
<dbReference type="GO" id="GO:0043565">
    <property type="term" value="F:sequence-specific DNA binding"/>
    <property type="evidence" value="ECO:0007669"/>
    <property type="project" value="InterPro"/>
</dbReference>
<feature type="domain" description="HTH araC/xylS-type" evidence="4">
    <location>
        <begin position="209"/>
        <end position="309"/>
    </location>
</feature>
<dbReference type="InterPro" id="IPR009057">
    <property type="entry name" value="Homeodomain-like_sf"/>
</dbReference>
<dbReference type="PANTHER" id="PTHR46796:SF6">
    <property type="entry name" value="ARAC SUBFAMILY"/>
    <property type="match status" value="1"/>
</dbReference>
<dbReference type="RefSeq" id="WP_109461778.1">
    <property type="nucleotide sequence ID" value="NZ_QFBC01000020.1"/>
</dbReference>
<comment type="caution">
    <text evidence="5">The sequence shown here is derived from an EMBL/GenBank/DDBJ whole genome shotgun (WGS) entry which is preliminary data.</text>
</comment>
<dbReference type="GO" id="GO:0003700">
    <property type="term" value="F:DNA-binding transcription factor activity"/>
    <property type="evidence" value="ECO:0007669"/>
    <property type="project" value="InterPro"/>
</dbReference>
<dbReference type="PANTHER" id="PTHR46796">
    <property type="entry name" value="HTH-TYPE TRANSCRIPTIONAL ACTIVATOR RHAS-RELATED"/>
    <property type="match status" value="1"/>
</dbReference>
<dbReference type="InterPro" id="IPR050204">
    <property type="entry name" value="AraC_XylS_family_regulators"/>
</dbReference>
<dbReference type="EMBL" id="QFBC01000020">
    <property type="protein sequence ID" value="PWE52881.1"/>
    <property type="molecule type" value="Genomic_DNA"/>
</dbReference>
<evidence type="ECO:0000256" key="1">
    <source>
        <dbReference type="ARBA" id="ARBA00023015"/>
    </source>
</evidence>
<proteinExistence type="predicted"/>
<gene>
    <name evidence="5" type="ORF">DEM27_29245</name>
</gene>
<dbReference type="InterPro" id="IPR018060">
    <property type="entry name" value="HTH_AraC"/>
</dbReference>
<evidence type="ECO:0000256" key="3">
    <source>
        <dbReference type="ARBA" id="ARBA00023163"/>
    </source>
</evidence>
<dbReference type="InterPro" id="IPR020449">
    <property type="entry name" value="Tscrpt_reg_AraC-type_HTH"/>
</dbReference>
<dbReference type="PROSITE" id="PS01124">
    <property type="entry name" value="HTH_ARAC_FAMILY_2"/>
    <property type="match status" value="1"/>
</dbReference>
<dbReference type="Gene3D" id="1.10.10.60">
    <property type="entry name" value="Homeodomain-like"/>
    <property type="match status" value="1"/>
</dbReference>
<dbReference type="InterPro" id="IPR018062">
    <property type="entry name" value="HTH_AraC-typ_CS"/>
</dbReference>
<dbReference type="OrthoDB" id="252470at2"/>
<name>A0A2U2DI15_9HYPH</name>
<sequence length="312" mass="34034">MTEMISPQHLDTAGLAERESRSLTRTMLSSVIGPVEIDAAALAGSRGIQCALPQLAVMTAFFAPAPLRITGSGRANSGRALMVRSMEGPLAVQQGNRMVEADVGDFLFVSGEEPFEWSLPSGGRLDCGSLPLASFRLPPPQLQRILLRPVPKNFPPLQLLITYGAYLLMRGPHGPREAEMANVHFHEILPLVLAYLDADASVPGSDRMQGVKAYIDAHLSDPDLDVSTLAGLNGVTPRSIQKLFQQEGTTFSRYLLERRLAMAQQMIGRSGEDRPISAIAYEVGFGDLSYFNKAFRRQFGQAPSELRKGARR</sequence>
<dbReference type="PRINTS" id="PR00032">
    <property type="entry name" value="HTHARAC"/>
</dbReference>
<keyword evidence="1" id="KW-0805">Transcription regulation</keyword>
<evidence type="ECO:0000313" key="5">
    <source>
        <dbReference type="EMBL" id="PWE52881.1"/>
    </source>
</evidence>
<evidence type="ECO:0000259" key="4">
    <source>
        <dbReference type="PROSITE" id="PS01124"/>
    </source>
</evidence>
<keyword evidence="2" id="KW-0238">DNA-binding</keyword>
<protein>
    <submittedName>
        <fullName evidence="5">AraC family transcriptional regulator</fullName>
    </submittedName>
</protein>
<reference evidence="5 6" key="1">
    <citation type="submission" date="2018-05" db="EMBL/GenBank/DDBJ databases">
        <title>The draft genome of strain NS-104.</title>
        <authorList>
            <person name="Hang P."/>
            <person name="Jiang J."/>
        </authorList>
    </citation>
    <scope>NUCLEOTIDE SEQUENCE [LARGE SCALE GENOMIC DNA]</scope>
    <source>
        <strain evidence="5 6">NS-104</strain>
    </source>
</reference>
<dbReference type="SUPFAM" id="SSF46689">
    <property type="entry name" value="Homeodomain-like"/>
    <property type="match status" value="1"/>
</dbReference>
<organism evidence="5 6">
    <name type="scientific">Metarhizobium album</name>
    <dbReference type="NCBI Taxonomy" id="2182425"/>
    <lineage>
        <taxon>Bacteria</taxon>
        <taxon>Pseudomonadati</taxon>
        <taxon>Pseudomonadota</taxon>
        <taxon>Alphaproteobacteria</taxon>
        <taxon>Hyphomicrobiales</taxon>
        <taxon>Rhizobiaceae</taxon>
        <taxon>Metarhizobium</taxon>
    </lineage>
</organism>
<dbReference type="AlphaFoldDB" id="A0A2U2DI15"/>
<dbReference type="PROSITE" id="PS00041">
    <property type="entry name" value="HTH_ARAC_FAMILY_1"/>
    <property type="match status" value="1"/>
</dbReference>
<dbReference type="Proteomes" id="UP000245252">
    <property type="component" value="Unassembled WGS sequence"/>
</dbReference>
<dbReference type="SMART" id="SM00342">
    <property type="entry name" value="HTH_ARAC"/>
    <property type="match status" value="1"/>
</dbReference>
<dbReference type="Pfam" id="PF12833">
    <property type="entry name" value="HTH_18"/>
    <property type="match status" value="1"/>
</dbReference>
<evidence type="ECO:0000313" key="6">
    <source>
        <dbReference type="Proteomes" id="UP000245252"/>
    </source>
</evidence>